<keyword evidence="17" id="KW-1133">Transmembrane helix</keyword>
<feature type="binding site" evidence="13">
    <location>
        <position position="746"/>
    </location>
    <ligand>
        <name>Zn(2+)</name>
        <dbReference type="ChEBI" id="CHEBI:29105"/>
        <note>catalytic</note>
    </ligand>
</feature>
<feature type="domain" description="Copper type II ascorbate-dependent monooxygenase C-terminal" evidence="20">
    <location>
        <begin position="145"/>
        <end position="289"/>
    </location>
</feature>
<evidence type="ECO:0008006" key="23">
    <source>
        <dbReference type="Google" id="ProtNLM"/>
    </source>
</evidence>
<gene>
    <name evidence="21" type="ORF">BaRGS_00012769</name>
</gene>
<feature type="binding site" evidence="13">
    <location>
        <position position="71"/>
    </location>
    <ligand>
        <name>Cu(2+)</name>
        <dbReference type="ChEBI" id="CHEBI:29036"/>
        <label>1</label>
        <note>catalytic</note>
    </ligand>
</feature>
<dbReference type="InterPro" id="IPR014784">
    <property type="entry name" value="Cu2_ascorb_mOase-like_C"/>
</dbReference>
<feature type="region of interest" description="Disordered" evidence="16">
    <location>
        <begin position="871"/>
        <end position="932"/>
    </location>
</feature>
<feature type="region of interest" description="Disordered" evidence="16">
    <location>
        <begin position="396"/>
        <end position="425"/>
    </location>
</feature>
<feature type="repeat" description="NHL" evidence="15">
    <location>
        <begin position="675"/>
        <end position="718"/>
    </location>
</feature>
<evidence type="ECO:0000256" key="3">
    <source>
        <dbReference type="ARBA" id="ARBA00010263"/>
    </source>
</evidence>
<evidence type="ECO:0000313" key="21">
    <source>
        <dbReference type="EMBL" id="KAK7496068.1"/>
    </source>
</evidence>
<evidence type="ECO:0000256" key="8">
    <source>
        <dbReference type="ARBA" id="ARBA00023180"/>
    </source>
</evidence>
<feature type="region of interest" description="Disordered" evidence="16">
    <location>
        <begin position="1010"/>
        <end position="1040"/>
    </location>
</feature>
<feature type="compositionally biased region" description="Polar residues" evidence="16">
    <location>
        <begin position="918"/>
        <end position="927"/>
    </location>
</feature>
<dbReference type="GO" id="GO:0004598">
    <property type="term" value="F:peptidylamidoglycolate lyase activity"/>
    <property type="evidence" value="ECO:0007669"/>
    <property type="project" value="UniProtKB-EC"/>
</dbReference>
<comment type="similarity">
    <text evidence="3">In the N-terminal section; belongs to the copper type II ascorbate-dependent monooxygenase family.</text>
</comment>
<feature type="signal peptide" evidence="18">
    <location>
        <begin position="1"/>
        <end position="19"/>
    </location>
</feature>
<evidence type="ECO:0000259" key="19">
    <source>
        <dbReference type="Pfam" id="PF01082"/>
    </source>
</evidence>
<evidence type="ECO:0000259" key="20">
    <source>
        <dbReference type="Pfam" id="PF03712"/>
    </source>
</evidence>
<dbReference type="Pfam" id="PF01436">
    <property type="entry name" value="NHL"/>
    <property type="match status" value="2"/>
</dbReference>
<dbReference type="PANTHER" id="PTHR10680">
    <property type="entry name" value="PEPTIDYL-GLYCINE ALPHA-AMIDATING MONOOXYGENASE"/>
    <property type="match status" value="1"/>
</dbReference>
<evidence type="ECO:0000313" key="22">
    <source>
        <dbReference type="Proteomes" id="UP001519460"/>
    </source>
</evidence>
<name>A0ABD0LA11_9CAEN</name>
<organism evidence="21 22">
    <name type="scientific">Batillaria attramentaria</name>
    <dbReference type="NCBI Taxonomy" id="370345"/>
    <lineage>
        <taxon>Eukaryota</taxon>
        <taxon>Metazoa</taxon>
        <taxon>Spiralia</taxon>
        <taxon>Lophotrochozoa</taxon>
        <taxon>Mollusca</taxon>
        <taxon>Gastropoda</taxon>
        <taxon>Caenogastropoda</taxon>
        <taxon>Sorbeoconcha</taxon>
        <taxon>Cerithioidea</taxon>
        <taxon>Batillariidae</taxon>
        <taxon>Batillaria</taxon>
    </lineage>
</organism>
<feature type="binding site" evidence="12">
    <location>
        <position position="762"/>
    </location>
    <ligand>
        <name>a protein</name>
        <dbReference type="ChEBI" id="CHEBI:16541"/>
    </ligand>
    <ligandPart>
        <name>C-terminal Xaa-(2S)-2-hydroxyglycine residue</name>
        <dbReference type="ChEBI" id="CHEBI:142768"/>
    </ligandPart>
</feature>
<keyword evidence="10" id="KW-0511">Multifunctional enzyme</keyword>
<keyword evidence="9" id="KW-0456">Lyase</keyword>
<feature type="binding site" evidence="13">
    <location>
        <position position="844"/>
    </location>
    <ligand>
        <name>Ca(2+)</name>
        <dbReference type="ChEBI" id="CHEBI:29108"/>
        <note>structural</note>
    </ligand>
</feature>
<feature type="disulfide bond" evidence="14">
    <location>
        <begin position="253"/>
        <end position="275"/>
    </location>
</feature>
<dbReference type="InterPro" id="IPR036939">
    <property type="entry name" value="Cu2_ascorb_mOase_N_sf"/>
</dbReference>
<keyword evidence="13" id="KW-0186">Copper</keyword>
<feature type="binding site" evidence="13">
    <location>
        <position position="640"/>
    </location>
    <ligand>
        <name>Zn(2+)</name>
        <dbReference type="ChEBI" id="CHEBI:29105"/>
        <note>catalytic</note>
    </ligand>
</feature>
<keyword evidence="13" id="KW-0106">Calcium</keyword>
<evidence type="ECO:0000256" key="2">
    <source>
        <dbReference type="ARBA" id="ARBA00006026"/>
    </source>
</evidence>
<keyword evidence="13" id="KW-0862">Zinc</keyword>
<dbReference type="GO" id="GO:0046872">
    <property type="term" value="F:metal ion binding"/>
    <property type="evidence" value="ECO:0007669"/>
    <property type="project" value="UniProtKB-KW"/>
</dbReference>
<evidence type="ECO:0000256" key="1">
    <source>
        <dbReference type="ARBA" id="ARBA00000686"/>
    </source>
</evidence>
<keyword evidence="22" id="KW-1185">Reference proteome</keyword>
<evidence type="ECO:0000256" key="15">
    <source>
        <dbReference type="PROSITE-ProRule" id="PRU00504"/>
    </source>
</evidence>
<feature type="domain" description="Copper type II ascorbate-dependent monooxygenase N-terminal" evidence="19">
    <location>
        <begin position="29"/>
        <end position="127"/>
    </location>
</feature>
<feature type="region of interest" description="Disordered" evidence="16">
    <location>
        <begin position="511"/>
        <end position="557"/>
    </location>
</feature>
<feature type="binding site" evidence="13">
    <location>
        <position position="72"/>
    </location>
    <ligand>
        <name>Cu(2+)</name>
        <dbReference type="ChEBI" id="CHEBI:29036"/>
        <label>1</label>
        <note>catalytic</note>
    </ligand>
</feature>
<sequence>MAACVAVVLLACCFTVALTSIVTKENSSWDIRMKQAKPAQPDAYLCASYKVEEDEAYIVKFEAVANASTAHHILMYGCEYGPASNQNIWGCPPICAGGPQQIMFAWAKNAPPTQLPEGVGLRIANEKPDDSGLRLHLKKERQPYVAGIFLLMSYNFAVPPNNPKYHVDISCEYNRQYSMFPFAYRTHAHGLGSVITGYQYNGSYHLIGKGNPQWRFIQQMRALKSNRVISWCVTELPSLLPQFRVDLGDAARCTYNSTGRFRTTDVGATGNDEMCNFYIMFYTDAAEERPSSSCGGNKYRSLIANLPPGNDVTLPPNPALDEVAHGHHHHHGSMTGSTEPSGTAPSGESHDTAHEHPSPAQGDSNRSNKQSQVNLLDSWRDSSKTYGMLKATPLLQQQSQAASDSDGFSDDGIEGVGNSQERLGFGEMLNNPADAEYRGEQLPDLSLTEEWLDSLGPMTFQKRLGSEYYDDYAANDEREHGTFPEPDPGLSRNRNKAFEAMNQEMKNFQHIKPHAEPGSGSNLGWQHHQKTSSRKKIGDLAASQPQKGGSFEPLPGKLEFQSQWPKGAVQVGQVGGVATDKNGNVYVFHRGHRVWDQQSFDIYDNFQFPNDPIMNDTVFIFSRDGRLLRQFGRGMFFMPHGIEVDNKGNIWLTDVALHQVFRFPPNSTEPDLTLGERFVHKLDASHFCKPSDIAVLSTGDFYVTDGYCHSRVLKFSKDGNLVGQWGKQNIFRTRGMPPAGTFDIPHSVTVAEDLGRVFVADRENGRIQTFDMDGNFQDQIQHPEFGPRLFAIEYCPRHGGLLFAVNGPAFGRPTVQPQGFTLDARTGHMLEQWSIPQGLHNPHDVAVDVAGHSVYVGELNPAAVWKFARPSPTDSVPATPAPAAAQTSTKTPAVATQAADKKNNIPSGDSKDGGSKPEGSSNASTDTSTKDDIAKSLNNELKKEQEEEELSDFTPSIIIGVLLVIPVVLLLVITLVMRVHHKGWTCFSGIRSPKVFNLQSFLGNSHKGFDKLSQDDSDHDNEALSDSDNEEFRQPRKSKA</sequence>
<feature type="repeat" description="NHL" evidence="15">
    <location>
        <begin position="625"/>
        <end position="666"/>
    </location>
</feature>
<feature type="compositionally biased region" description="Polar residues" evidence="16">
    <location>
        <begin position="361"/>
        <end position="373"/>
    </location>
</feature>
<evidence type="ECO:0000256" key="17">
    <source>
        <dbReference type="SAM" id="Phobius"/>
    </source>
</evidence>
<dbReference type="AlphaFoldDB" id="A0ABD0LA11"/>
<dbReference type="InterPro" id="IPR000323">
    <property type="entry name" value="Cu2_ascorb_mOase_N"/>
</dbReference>
<keyword evidence="8" id="KW-0325">Glycoprotein</keyword>
<feature type="compositionally biased region" description="Low complexity" evidence="16">
    <location>
        <begin position="396"/>
        <end position="406"/>
    </location>
</feature>
<dbReference type="InterPro" id="IPR024548">
    <property type="entry name" value="Cu2_monoox_C"/>
</dbReference>
<feature type="binding site" evidence="12">
    <location>
        <position position="707"/>
    </location>
    <ligand>
        <name>a protein</name>
        <dbReference type="ChEBI" id="CHEBI:16541"/>
    </ligand>
    <ligandPart>
        <name>C-terminal Xaa-(2S)-2-hydroxyglycine residue</name>
        <dbReference type="ChEBI" id="CHEBI:142768"/>
    </ligandPart>
</feature>
<evidence type="ECO:0000256" key="6">
    <source>
        <dbReference type="ARBA" id="ARBA00022737"/>
    </source>
</evidence>
<evidence type="ECO:0000256" key="9">
    <source>
        <dbReference type="ARBA" id="ARBA00023239"/>
    </source>
</evidence>
<dbReference type="Proteomes" id="UP001519460">
    <property type="component" value="Unassembled WGS sequence"/>
</dbReference>
<feature type="compositionally biased region" description="Basic and acidic residues" evidence="16">
    <location>
        <begin position="348"/>
        <end position="357"/>
    </location>
</feature>
<dbReference type="InterPro" id="IPR008977">
    <property type="entry name" value="PHM/PNGase_F_dom_sf"/>
</dbReference>
<dbReference type="Gene3D" id="2.120.10.30">
    <property type="entry name" value="TolB, C-terminal domain"/>
    <property type="match status" value="1"/>
</dbReference>
<evidence type="ECO:0000256" key="12">
    <source>
        <dbReference type="PIRSR" id="PIRSR600720-1"/>
    </source>
</evidence>
<accession>A0ABD0LA11</accession>
<feature type="binding site" evidence="13">
    <location>
        <position position="189"/>
    </location>
    <ligand>
        <name>Cu(2+)</name>
        <dbReference type="ChEBI" id="CHEBI:29036"/>
        <label>1</label>
        <note>catalytic</note>
    </ligand>
</feature>
<feature type="binding site" evidence="13">
    <location>
        <position position="843"/>
    </location>
    <ligand>
        <name>Zn(2+)</name>
        <dbReference type="ChEBI" id="CHEBI:29105"/>
        <note>catalytic</note>
    </ligand>
</feature>
<comment type="similarity">
    <text evidence="2">In the C-terminal section; belongs to the peptidyl-alpha-hydroxyglycine alpha-amidating lyase family.</text>
</comment>
<dbReference type="InterPro" id="IPR000720">
    <property type="entry name" value="PHM/PAL"/>
</dbReference>
<comment type="catalytic activity">
    <reaction evidence="11">
        <text>a [peptide]-C-terminal glycine + 2 L-ascorbate + O2 = a [peptide]-C-terminal (2S)-2-hydroxyglycine + 2 monodehydro-L-ascorbate radical + H2O</text>
        <dbReference type="Rhea" id="RHEA:21452"/>
        <dbReference type="Rhea" id="RHEA-COMP:13486"/>
        <dbReference type="Rhea" id="RHEA-COMP:15321"/>
        <dbReference type="ChEBI" id="CHEBI:15377"/>
        <dbReference type="ChEBI" id="CHEBI:15379"/>
        <dbReference type="ChEBI" id="CHEBI:38290"/>
        <dbReference type="ChEBI" id="CHEBI:59513"/>
        <dbReference type="ChEBI" id="CHEBI:137000"/>
        <dbReference type="ChEBI" id="CHEBI:142768"/>
        <dbReference type="EC" id="1.14.17.3"/>
    </reaction>
</comment>
<dbReference type="PROSITE" id="PS51125">
    <property type="entry name" value="NHL"/>
    <property type="match status" value="3"/>
</dbReference>
<feature type="compositionally biased region" description="Basic and acidic residues" evidence="16">
    <location>
        <begin position="899"/>
        <end position="915"/>
    </location>
</feature>
<evidence type="ECO:0000256" key="7">
    <source>
        <dbReference type="ARBA" id="ARBA00023157"/>
    </source>
</evidence>
<feature type="transmembrane region" description="Helical" evidence="17">
    <location>
        <begin position="957"/>
        <end position="977"/>
    </location>
</feature>
<dbReference type="GO" id="GO:0004504">
    <property type="term" value="F:peptidylglycine monooxygenase activity"/>
    <property type="evidence" value="ECO:0007669"/>
    <property type="project" value="UniProtKB-EC"/>
</dbReference>
<dbReference type="Pfam" id="PF03712">
    <property type="entry name" value="Cu2_monoox_C"/>
    <property type="match status" value="1"/>
</dbReference>
<feature type="compositionally biased region" description="Low complexity" evidence="16">
    <location>
        <begin position="871"/>
        <end position="893"/>
    </location>
</feature>
<keyword evidence="4 13" id="KW-0479">Metal-binding</keyword>
<dbReference type="SUPFAM" id="SSF63829">
    <property type="entry name" value="Calcium-dependent phosphotriesterase"/>
    <property type="match status" value="1"/>
</dbReference>
<keyword evidence="6" id="KW-0677">Repeat</keyword>
<dbReference type="Gene3D" id="2.60.120.310">
    <property type="entry name" value="Copper type II, ascorbate-dependent monooxygenase, N-terminal domain"/>
    <property type="match status" value="1"/>
</dbReference>
<dbReference type="CDD" id="cd14958">
    <property type="entry name" value="NHL_PAL_like"/>
    <property type="match status" value="1"/>
</dbReference>
<evidence type="ECO:0000256" key="11">
    <source>
        <dbReference type="ARBA" id="ARBA00048431"/>
    </source>
</evidence>
<feature type="binding site" evidence="13">
    <location>
        <position position="274"/>
    </location>
    <ligand>
        <name>Cu(2+)</name>
        <dbReference type="ChEBI" id="CHEBI:29036"/>
        <label>1</label>
        <note>catalytic</note>
    </ligand>
</feature>
<comment type="caution">
    <text evidence="21">The sequence shown here is derived from an EMBL/GenBank/DDBJ whole genome shotgun (WGS) entry which is preliminary data.</text>
</comment>
<comment type="catalytic activity">
    <reaction evidence="1">
        <text>a [peptide]-C-terminal (2S)-2-hydroxyglycine = a [peptide]-C-terminal amide + glyoxylate</text>
        <dbReference type="Rhea" id="RHEA:20924"/>
        <dbReference type="Rhea" id="RHEA-COMP:13485"/>
        <dbReference type="Rhea" id="RHEA-COMP:15321"/>
        <dbReference type="ChEBI" id="CHEBI:36655"/>
        <dbReference type="ChEBI" id="CHEBI:137001"/>
        <dbReference type="ChEBI" id="CHEBI:142768"/>
        <dbReference type="EC" id="4.3.2.5"/>
    </reaction>
</comment>
<proteinExistence type="inferred from homology"/>
<evidence type="ECO:0000256" key="18">
    <source>
        <dbReference type="SAM" id="SignalP"/>
    </source>
</evidence>
<dbReference type="SUPFAM" id="SSF49742">
    <property type="entry name" value="PHM/PNGase F"/>
    <property type="match status" value="2"/>
</dbReference>
<comment type="cofactor">
    <cofactor evidence="13">
        <name>Zn(2+)</name>
        <dbReference type="ChEBI" id="CHEBI:29105"/>
    </cofactor>
    <text evidence="13">Binds one Zn(2+) ion per subunit.</text>
</comment>
<feature type="compositionally biased region" description="Basic and acidic residues" evidence="16">
    <location>
        <begin position="1010"/>
        <end position="1022"/>
    </location>
</feature>
<dbReference type="EMBL" id="JACVVK020000070">
    <property type="protein sequence ID" value="KAK7496068.1"/>
    <property type="molecule type" value="Genomic_DNA"/>
</dbReference>
<feature type="region of interest" description="Disordered" evidence="16">
    <location>
        <begin position="310"/>
        <end position="373"/>
    </location>
</feature>
<keyword evidence="7 14" id="KW-1015">Disulfide bond</keyword>
<keyword evidence="5 18" id="KW-0732">Signal</keyword>
<evidence type="ECO:0000256" key="10">
    <source>
        <dbReference type="ARBA" id="ARBA00023268"/>
    </source>
</evidence>
<comment type="cofactor">
    <cofactor evidence="13">
        <name>Cu(2+)</name>
        <dbReference type="ChEBI" id="CHEBI:29036"/>
    </cofactor>
    <text evidence="13">Binds 2 Cu(2+) ions per subunit.</text>
</comment>
<feature type="compositionally biased region" description="Polar residues" evidence="16">
    <location>
        <begin position="334"/>
        <end position="346"/>
    </location>
</feature>
<feature type="repeat" description="NHL" evidence="15">
    <location>
        <begin position="740"/>
        <end position="773"/>
    </location>
</feature>
<dbReference type="Gene3D" id="2.60.120.230">
    <property type="match status" value="1"/>
</dbReference>
<feature type="binding site" evidence="13">
    <location>
        <position position="187"/>
    </location>
    <ligand>
        <name>Cu(2+)</name>
        <dbReference type="ChEBI" id="CHEBI:29036"/>
        <label>1</label>
        <note>catalytic</note>
    </ligand>
</feature>
<dbReference type="Pfam" id="PF01082">
    <property type="entry name" value="Cu2_monooxygen"/>
    <property type="match status" value="1"/>
</dbReference>
<evidence type="ECO:0000256" key="4">
    <source>
        <dbReference type="ARBA" id="ARBA00022723"/>
    </source>
</evidence>
<keyword evidence="17" id="KW-0812">Transmembrane</keyword>
<protein>
    <recommendedName>
        <fullName evidence="23">Peptidylamidoglycolate lyase</fullName>
    </recommendedName>
</protein>
<dbReference type="PANTHER" id="PTHR10680:SF14">
    <property type="entry name" value="PEPTIDYL-GLYCINE ALPHA-AMIDATING MONOOXYGENASE"/>
    <property type="match status" value="1"/>
</dbReference>
<evidence type="ECO:0000256" key="14">
    <source>
        <dbReference type="PIRSR" id="PIRSR600720-3"/>
    </source>
</evidence>
<dbReference type="InterPro" id="IPR011042">
    <property type="entry name" value="6-blade_b-propeller_TolB-like"/>
</dbReference>
<feature type="binding site" evidence="13">
    <location>
        <position position="577"/>
    </location>
    <ligand>
        <name>Ca(2+)</name>
        <dbReference type="ChEBI" id="CHEBI:29108"/>
        <note>structural</note>
    </ligand>
</feature>
<evidence type="ECO:0000256" key="13">
    <source>
        <dbReference type="PIRSR" id="PIRSR600720-2"/>
    </source>
</evidence>
<dbReference type="InterPro" id="IPR001258">
    <property type="entry name" value="NHL_repeat"/>
</dbReference>
<feature type="disulfide bond" evidence="14">
    <location>
        <begin position="688"/>
        <end position="708"/>
    </location>
</feature>
<evidence type="ECO:0000256" key="5">
    <source>
        <dbReference type="ARBA" id="ARBA00022729"/>
    </source>
</evidence>
<dbReference type="PRINTS" id="PR00790">
    <property type="entry name" value="PAMONOXGNASE"/>
</dbReference>
<keyword evidence="17" id="KW-0472">Membrane</keyword>
<reference evidence="21 22" key="1">
    <citation type="journal article" date="2023" name="Sci. Data">
        <title>Genome assembly of the Korean intertidal mud-creeper Batillaria attramentaria.</title>
        <authorList>
            <person name="Patra A.K."/>
            <person name="Ho P.T."/>
            <person name="Jun S."/>
            <person name="Lee S.J."/>
            <person name="Kim Y."/>
            <person name="Won Y.J."/>
        </authorList>
    </citation>
    <scope>NUCLEOTIDE SEQUENCE [LARGE SCALE GENOMIC DNA]</scope>
    <source>
        <strain evidence="21">Wonlab-2016</strain>
    </source>
</reference>
<feature type="binding site" evidence="12">
    <location>
        <position position="590"/>
    </location>
    <ligand>
        <name>a protein</name>
        <dbReference type="ChEBI" id="CHEBI:16541"/>
    </ligand>
    <ligandPart>
        <name>C-terminal Xaa-(2S)-2-hydroxyglycine residue</name>
        <dbReference type="ChEBI" id="CHEBI:142768"/>
    </ligandPart>
</feature>
<feature type="disulfide bond" evidence="14">
    <location>
        <begin position="46"/>
        <end position="91"/>
    </location>
</feature>
<feature type="disulfide bond" evidence="14">
    <location>
        <begin position="171"/>
        <end position="294"/>
    </location>
</feature>
<feature type="chain" id="PRO_5044866230" description="Peptidylamidoglycolate lyase" evidence="18">
    <location>
        <begin position="20"/>
        <end position="1040"/>
    </location>
</feature>
<evidence type="ECO:0000256" key="16">
    <source>
        <dbReference type="SAM" id="MobiDB-lite"/>
    </source>
</evidence>